<evidence type="ECO:0000256" key="2">
    <source>
        <dbReference type="ARBA" id="ARBA00022729"/>
    </source>
</evidence>
<sequence length="360" mass="40411">MKVGEMVKLVIAVILTIIAVFLGFLTVKQVVAYHSAKNLYREEDKSKKIKIGFSLGTLKEERWVKDRDIVMAKLKELGAEVLVQNANNDDEDQLKQVKYLLEQKIDVLIIVPNDLEKASYAVSLAQKEGVKVISYDRLVTRSNVDLYISFDNVKVGKFMAEYLVKRVPKGNYLIVNGATTDNNTKMIKEGYDSVLKPFIDRGDIKIVKEDWAPNWMAEYAFNVTDEVLQKGIKVDAIIAGDDALAGGIIEALALHRLAGKIPVVGQDADLAACQRIVEGTQAMTVYKPIDKLAEATARMAMKLARGEKLDVKNTIYDGKYYVPYYVIEPIPVDRSNLDDTVIKDGFHTRDQVYRNISVSR</sequence>
<dbReference type="RefSeq" id="WP_043883871.1">
    <property type="nucleotide sequence ID" value="NZ_ABXP02000027.1"/>
</dbReference>
<evidence type="ECO:0000256" key="1">
    <source>
        <dbReference type="ARBA" id="ARBA00004196"/>
    </source>
</evidence>
<dbReference type="Proteomes" id="UP000010146">
    <property type="component" value="Unassembled WGS sequence"/>
</dbReference>
<organism evidence="4 5">
    <name type="scientific">Caldanaerobacter subterraneus subsp. pacificus DSM 12653</name>
    <dbReference type="NCBI Taxonomy" id="391606"/>
    <lineage>
        <taxon>Bacteria</taxon>
        <taxon>Bacillati</taxon>
        <taxon>Bacillota</taxon>
        <taxon>Clostridia</taxon>
        <taxon>Thermoanaerobacterales</taxon>
        <taxon>Thermoanaerobacteraceae</taxon>
        <taxon>Caldanaerobacter</taxon>
    </lineage>
</organism>
<accession>A0A0F5PQ06</accession>
<dbReference type="InterPro" id="IPR025997">
    <property type="entry name" value="SBP_2_dom"/>
</dbReference>
<dbReference type="CDD" id="cd19991">
    <property type="entry name" value="PBP1_ABC_xylose_binding"/>
    <property type="match status" value="1"/>
</dbReference>
<comment type="caution">
    <text evidence="4">The sequence shown here is derived from an EMBL/GenBank/DDBJ whole genome shotgun (WGS) entry which is preliminary data.</text>
</comment>
<gene>
    <name evidence="4" type="ORF">CDSM653_00281</name>
</gene>
<dbReference type="SUPFAM" id="SSF53822">
    <property type="entry name" value="Periplasmic binding protein-like I"/>
    <property type="match status" value="1"/>
</dbReference>
<dbReference type="Pfam" id="PF13407">
    <property type="entry name" value="Peripla_BP_4"/>
    <property type="match status" value="1"/>
</dbReference>
<dbReference type="InterPro" id="IPR028082">
    <property type="entry name" value="Peripla_BP_I"/>
</dbReference>
<dbReference type="GO" id="GO:0030246">
    <property type="term" value="F:carbohydrate binding"/>
    <property type="evidence" value="ECO:0007669"/>
    <property type="project" value="TreeGrafter"/>
</dbReference>
<dbReference type="InterPro" id="IPR050555">
    <property type="entry name" value="Bact_Solute-Bind_Prot2"/>
</dbReference>
<dbReference type="EMBL" id="ABXP02000027">
    <property type="protein sequence ID" value="KKC30708.1"/>
    <property type="molecule type" value="Genomic_DNA"/>
</dbReference>
<evidence type="ECO:0000313" key="5">
    <source>
        <dbReference type="Proteomes" id="UP000010146"/>
    </source>
</evidence>
<dbReference type="PANTHER" id="PTHR30036:SF1">
    <property type="entry name" value="D-XYLOSE-BINDING PERIPLASMIC PROTEIN"/>
    <property type="match status" value="1"/>
</dbReference>
<dbReference type="GO" id="GO:0030288">
    <property type="term" value="C:outer membrane-bounded periplasmic space"/>
    <property type="evidence" value="ECO:0007669"/>
    <property type="project" value="TreeGrafter"/>
</dbReference>
<proteinExistence type="predicted"/>
<feature type="domain" description="Periplasmic binding protein" evidence="3">
    <location>
        <begin position="51"/>
        <end position="308"/>
    </location>
</feature>
<comment type="subcellular location">
    <subcellularLocation>
        <location evidence="1">Cell envelope</location>
    </subcellularLocation>
</comment>
<reference evidence="4 5" key="1">
    <citation type="submission" date="2008-07" db="EMBL/GenBank/DDBJ databases">
        <authorList>
            <person name="Gonzalez J."/>
            <person name="Sokolova T."/>
            <person name="Ferriera S."/>
            <person name="Johnson J."/>
            <person name="Kravitz S."/>
            <person name="Beeson K."/>
            <person name="Sutton G."/>
            <person name="Rogers Y.-H."/>
            <person name="Friedman R."/>
            <person name="Frazier M."/>
            <person name="Venter J.C."/>
        </authorList>
    </citation>
    <scope>NUCLEOTIDE SEQUENCE [LARGE SCALE GENOMIC DNA]</scope>
    <source>
        <strain evidence="4 5">DSM 12653</strain>
    </source>
</reference>
<evidence type="ECO:0000313" key="4">
    <source>
        <dbReference type="EMBL" id="KKC30708.1"/>
    </source>
</evidence>
<dbReference type="Gene3D" id="3.40.50.2300">
    <property type="match status" value="2"/>
</dbReference>
<name>A0A0F5PQ06_9THEO</name>
<keyword evidence="2" id="KW-0732">Signal</keyword>
<reference evidence="4 5" key="2">
    <citation type="journal article" date="2015" name="BMC Genomics">
        <title>Analysis of three genomes within the thermophilic bacterial species Caldanaerobacter subterraneus with a focus on carbon monoxide dehydrogenase evolution and hydrolase diversity.</title>
        <authorList>
            <person name="Sant'Anna F.H."/>
            <person name="Lebedinsky A.V."/>
            <person name="Sokolova T.G."/>
            <person name="Robb F.T."/>
            <person name="Gonzalez J.M."/>
        </authorList>
    </citation>
    <scope>NUCLEOTIDE SEQUENCE [LARGE SCALE GENOMIC DNA]</scope>
    <source>
        <strain evidence="4 5">DSM 12653</strain>
    </source>
</reference>
<dbReference type="AlphaFoldDB" id="A0A0F5PQ06"/>
<dbReference type="PANTHER" id="PTHR30036">
    <property type="entry name" value="D-XYLOSE-BINDING PERIPLASMIC PROTEIN"/>
    <property type="match status" value="1"/>
</dbReference>
<protein>
    <submittedName>
        <fullName evidence="4">Periplasmic sugar-binding protein</fullName>
    </submittedName>
</protein>
<evidence type="ECO:0000259" key="3">
    <source>
        <dbReference type="Pfam" id="PF13407"/>
    </source>
</evidence>
<reference evidence="5" key="3">
    <citation type="submission" date="2015-02" db="EMBL/GenBank/DDBJ databases">
        <title>Genome analysis of three genomes within the thermophilic hydrogenogenic bacterial species Caldanaerobacter subterraneus.</title>
        <authorList>
            <person name="Sant'Anna F.H."/>
            <person name="Lebedinsky A."/>
            <person name="Sokolova T."/>
            <person name="Robb F.T."/>
            <person name="Gonzalez J.M."/>
        </authorList>
    </citation>
    <scope>NUCLEOTIDE SEQUENCE [LARGE SCALE GENOMIC DNA]</scope>
    <source>
        <strain evidence="5">DSM 12653</strain>
    </source>
</reference>